<gene>
    <name evidence="1" type="ORF">SMN809_LOCUS53949</name>
</gene>
<feature type="non-terminal residue" evidence="1">
    <location>
        <position position="61"/>
    </location>
</feature>
<dbReference type="Proteomes" id="UP000676336">
    <property type="component" value="Unassembled WGS sequence"/>
</dbReference>
<evidence type="ECO:0000313" key="2">
    <source>
        <dbReference type="Proteomes" id="UP000676336"/>
    </source>
</evidence>
<feature type="non-terminal residue" evidence="1">
    <location>
        <position position="1"/>
    </location>
</feature>
<evidence type="ECO:0000313" key="1">
    <source>
        <dbReference type="EMBL" id="CAF4947581.1"/>
    </source>
</evidence>
<dbReference type="AlphaFoldDB" id="A0A8S3CSI2"/>
<protein>
    <submittedName>
        <fullName evidence="1">Uncharacterized protein</fullName>
    </submittedName>
</protein>
<name>A0A8S3CSI2_9BILA</name>
<organism evidence="1 2">
    <name type="scientific">Rotaria magnacalcarata</name>
    <dbReference type="NCBI Taxonomy" id="392030"/>
    <lineage>
        <taxon>Eukaryota</taxon>
        <taxon>Metazoa</taxon>
        <taxon>Spiralia</taxon>
        <taxon>Gnathifera</taxon>
        <taxon>Rotifera</taxon>
        <taxon>Eurotatoria</taxon>
        <taxon>Bdelloidea</taxon>
        <taxon>Philodinida</taxon>
        <taxon>Philodinidae</taxon>
        <taxon>Rotaria</taxon>
    </lineage>
</organism>
<sequence>IAVHPFHTLAFPAFYEAFPNTKYYGTPRHLRRLTQIPWAGSLEDCQTRKIWEPEVELRIPA</sequence>
<accession>A0A8S3CSI2</accession>
<dbReference type="EMBL" id="CAJOBI010186907">
    <property type="protein sequence ID" value="CAF4947581.1"/>
    <property type="molecule type" value="Genomic_DNA"/>
</dbReference>
<reference evidence="1" key="1">
    <citation type="submission" date="2021-02" db="EMBL/GenBank/DDBJ databases">
        <authorList>
            <person name="Nowell W R."/>
        </authorList>
    </citation>
    <scope>NUCLEOTIDE SEQUENCE</scope>
</reference>
<comment type="caution">
    <text evidence="1">The sequence shown here is derived from an EMBL/GenBank/DDBJ whole genome shotgun (WGS) entry which is preliminary data.</text>
</comment>
<proteinExistence type="predicted"/>